<keyword evidence="2" id="KW-1185">Reference proteome</keyword>
<proteinExistence type="predicted"/>
<gene>
    <name evidence="1" type="ORF">GCM10022250_43230</name>
</gene>
<protein>
    <recommendedName>
        <fullName evidence="3">Lipocalin-like domain-containing protein</fullName>
    </recommendedName>
</protein>
<evidence type="ECO:0008006" key="3">
    <source>
        <dbReference type="Google" id="ProtNLM"/>
    </source>
</evidence>
<dbReference type="RefSeq" id="WP_229355181.1">
    <property type="nucleotide sequence ID" value="NZ_BAABAO010000016.1"/>
</dbReference>
<comment type="caution">
    <text evidence="1">The sequence shown here is derived from an EMBL/GenBank/DDBJ whole genome shotgun (WGS) entry which is preliminary data.</text>
</comment>
<sequence>MKKNGLLIVLLISLISCSKDDASPNSVYYGKWMEVPDPAANSIPGFEVYYVFKKDKKFVKTIPSTNGNKSLSGQYEIIKNETGTSFVLTYPSANESISNCTSGALIENYKLQETDYLVDQASACGRYKAFKKAK</sequence>
<dbReference type="PROSITE" id="PS51257">
    <property type="entry name" value="PROKAR_LIPOPROTEIN"/>
    <property type="match status" value="1"/>
</dbReference>
<name>A0ABP7YUG5_9FLAO</name>
<dbReference type="Proteomes" id="UP001501333">
    <property type="component" value="Unassembled WGS sequence"/>
</dbReference>
<dbReference type="EMBL" id="BAABAO010000016">
    <property type="protein sequence ID" value="GAA4141560.1"/>
    <property type="molecule type" value="Genomic_DNA"/>
</dbReference>
<accession>A0ABP7YUG5</accession>
<organism evidence="1 2">
    <name type="scientific">Flavobacterium chungbukense</name>
    <dbReference type="NCBI Taxonomy" id="877464"/>
    <lineage>
        <taxon>Bacteria</taxon>
        <taxon>Pseudomonadati</taxon>
        <taxon>Bacteroidota</taxon>
        <taxon>Flavobacteriia</taxon>
        <taxon>Flavobacteriales</taxon>
        <taxon>Flavobacteriaceae</taxon>
        <taxon>Flavobacterium</taxon>
    </lineage>
</organism>
<evidence type="ECO:0000313" key="1">
    <source>
        <dbReference type="EMBL" id="GAA4141560.1"/>
    </source>
</evidence>
<reference evidence="2" key="1">
    <citation type="journal article" date="2019" name="Int. J. Syst. Evol. Microbiol.">
        <title>The Global Catalogue of Microorganisms (GCM) 10K type strain sequencing project: providing services to taxonomists for standard genome sequencing and annotation.</title>
        <authorList>
            <consortium name="The Broad Institute Genomics Platform"/>
            <consortium name="The Broad Institute Genome Sequencing Center for Infectious Disease"/>
            <person name="Wu L."/>
            <person name="Ma J."/>
        </authorList>
    </citation>
    <scope>NUCLEOTIDE SEQUENCE [LARGE SCALE GENOMIC DNA]</scope>
    <source>
        <strain evidence="2">JCM 17386</strain>
    </source>
</reference>
<evidence type="ECO:0000313" key="2">
    <source>
        <dbReference type="Proteomes" id="UP001501333"/>
    </source>
</evidence>